<dbReference type="InterPro" id="IPR009394">
    <property type="entry name" value="MmcB-like"/>
</dbReference>
<reference evidence="1 2" key="1">
    <citation type="submission" date="2018-06" db="EMBL/GenBank/DDBJ databases">
        <title>Genomic Encyclopedia of Type Strains, Phase III (KMG-III): the genomes of soil and plant-associated and newly described type strains.</title>
        <authorList>
            <person name="Whitman W."/>
        </authorList>
    </citation>
    <scope>NUCLEOTIDE SEQUENCE [LARGE SCALE GENOMIC DNA]</scope>
    <source>
        <strain evidence="1 2">ORS 1419</strain>
    </source>
</reference>
<dbReference type="EMBL" id="QJTF01000013">
    <property type="protein sequence ID" value="PYE87469.1"/>
    <property type="molecule type" value="Genomic_DNA"/>
</dbReference>
<dbReference type="Pfam" id="PF06319">
    <property type="entry name" value="MmcB-like"/>
    <property type="match status" value="1"/>
</dbReference>
<dbReference type="Proteomes" id="UP000247454">
    <property type="component" value="Unassembled WGS sequence"/>
</dbReference>
<accession>A0A318T133</accession>
<evidence type="ECO:0000313" key="2">
    <source>
        <dbReference type="Proteomes" id="UP000247454"/>
    </source>
</evidence>
<dbReference type="OrthoDB" id="5194526at2"/>
<dbReference type="AlphaFoldDB" id="A0A318T133"/>
<dbReference type="RefSeq" id="WP_110752420.1">
    <property type="nucleotide sequence ID" value="NZ_QJTF01000013.1"/>
</dbReference>
<protein>
    <recommendedName>
        <fullName evidence="3">DNA repair protein MmcB-related protein</fullName>
    </recommendedName>
</protein>
<evidence type="ECO:0000313" key="1">
    <source>
        <dbReference type="EMBL" id="PYE87469.1"/>
    </source>
</evidence>
<sequence>MPIIVPNQTHPLADGRQSENAMLVRRGVQRLFLEMGLAVLPELPLASGRRADLAALTKSGDIWIVEIKSSIEDWKADRKWPEYRLHCDRLFFASHPGVPHEIFPAECGLILSDGYGAEILRDAPEHRLAAATRKAMTLRFARIGAARLTVAELAGIEVVSGETVSSEQ</sequence>
<comment type="caution">
    <text evidence="1">The sequence shown here is derived from an EMBL/GenBank/DDBJ whole genome shotgun (WGS) entry which is preliminary data.</text>
</comment>
<gene>
    <name evidence="1" type="ORF">C7477_11391</name>
</gene>
<proteinExistence type="predicted"/>
<dbReference type="PIRSF" id="PIRSF031796">
    <property type="entry name" value="UPC031796"/>
    <property type="match status" value="1"/>
</dbReference>
<organism evidence="1 2">
    <name type="scientific">Phyllobacterium leguminum</name>
    <dbReference type="NCBI Taxonomy" id="314237"/>
    <lineage>
        <taxon>Bacteria</taxon>
        <taxon>Pseudomonadati</taxon>
        <taxon>Pseudomonadota</taxon>
        <taxon>Alphaproteobacteria</taxon>
        <taxon>Hyphomicrobiales</taxon>
        <taxon>Phyllobacteriaceae</taxon>
        <taxon>Phyllobacterium</taxon>
    </lineage>
</organism>
<name>A0A318T133_9HYPH</name>
<keyword evidence="2" id="KW-1185">Reference proteome</keyword>
<evidence type="ECO:0008006" key="3">
    <source>
        <dbReference type="Google" id="ProtNLM"/>
    </source>
</evidence>